<comment type="caution">
    <text evidence="2">The sequence shown here is derived from an EMBL/GenBank/DDBJ whole genome shotgun (WGS) entry which is preliminary data.</text>
</comment>
<evidence type="ECO:0000313" key="2">
    <source>
        <dbReference type="EMBL" id="KAF2888646.1"/>
    </source>
</evidence>
<dbReference type="Proteomes" id="UP000801492">
    <property type="component" value="Unassembled WGS sequence"/>
</dbReference>
<sequence length="134" mass="15859">MDSDEYAIDENKRKRNMKNESGIFSKSKEIQRSSAKSQQKQDDELDKLLEIIKNLTEEVQEIKNEPKEYIEEIKELKEENERMKKENVNAKKEIAELKNKLKSVNYIVERFKQEKKRNNVVISGITLNTTIPNE</sequence>
<dbReference type="EMBL" id="VTPC01075333">
    <property type="protein sequence ID" value="KAF2888646.1"/>
    <property type="molecule type" value="Genomic_DNA"/>
</dbReference>
<feature type="region of interest" description="Disordered" evidence="1">
    <location>
        <begin position="1"/>
        <end position="42"/>
    </location>
</feature>
<organism evidence="2 3">
    <name type="scientific">Ignelater luminosus</name>
    <name type="common">Cucubano</name>
    <name type="synonym">Pyrophorus luminosus</name>
    <dbReference type="NCBI Taxonomy" id="2038154"/>
    <lineage>
        <taxon>Eukaryota</taxon>
        <taxon>Metazoa</taxon>
        <taxon>Ecdysozoa</taxon>
        <taxon>Arthropoda</taxon>
        <taxon>Hexapoda</taxon>
        <taxon>Insecta</taxon>
        <taxon>Pterygota</taxon>
        <taxon>Neoptera</taxon>
        <taxon>Endopterygota</taxon>
        <taxon>Coleoptera</taxon>
        <taxon>Polyphaga</taxon>
        <taxon>Elateriformia</taxon>
        <taxon>Elateroidea</taxon>
        <taxon>Elateridae</taxon>
        <taxon>Agrypninae</taxon>
        <taxon>Pyrophorini</taxon>
        <taxon>Ignelater</taxon>
    </lineage>
</organism>
<name>A0A8K0G7F9_IGNLU</name>
<evidence type="ECO:0000313" key="3">
    <source>
        <dbReference type="Proteomes" id="UP000801492"/>
    </source>
</evidence>
<dbReference type="AlphaFoldDB" id="A0A8K0G7F9"/>
<proteinExistence type="predicted"/>
<dbReference type="OrthoDB" id="7395641at2759"/>
<evidence type="ECO:0000256" key="1">
    <source>
        <dbReference type="SAM" id="MobiDB-lite"/>
    </source>
</evidence>
<keyword evidence="3" id="KW-1185">Reference proteome</keyword>
<protein>
    <submittedName>
        <fullName evidence="2">Uncharacterized protein</fullName>
    </submittedName>
</protein>
<reference evidence="2" key="1">
    <citation type="submission" date="2019-08" db="EMBL/GenBank/DDBJ databases">
        <title>The genome of the North American firefly Photinus pyralis.</title>
        <authorList>
            <consortium name="Photinus pyralis genome working group"/>
            <person name="Fallon T.R."/>
            <person name="Sander Lower S.E."/>
            <person name="Weng J.-K."/>
        </authorList>
    </citation>
    <scope>NUCLEOTIDE SEQUENCE</scope>
    <source>
        <strain evidence="2">TRF0915ILg1</strain>
        <tissue evidence="2">Whole body</tissue>
    </source>
</reference>
<accession>A0A8K0G7F9</accession>
<gene>
    <name evidence="2" type="ORF">ILUMI_17527</name>
</gene>